<accession>A0ABW2YSP1</accession>
<keyword evidence="3" id="KW-1185">Reference proteome</keyword>
<comment type="caution">
    <text evidence="2">The sequence shown here is derived from an EMBL/GenBank/DDBJ whole genome shotgun (WGS) entry which is preliminary data.</text>
</comment>
<name>A0ABW2YSP1_9SPHI</name>
<dbReference type="Proteomes" id="UP001596958">
    <property type="component" value="Unassembled WGS sequence"/>
</dbReference>
<sequence>MKKVLLVCALALGVSAAGFAQGFQQRTPAEQVDQLKTQVAGITDAQAAKLKVVYEAAGKSRDSLMSAMQNGGGDMQAGMANFTKMRDKTNAQIKAILTAEQQPAFQKQVDAQAERMKQMMNGGGPR</sequence>
<evidence type="ECO:0008006" key="4">
    <source>
        <dbReference type="Google" id="ProtNLM"/>
    </source>
</evidence>
<dbReference type="RefSeq" id="WP_377097833.1">
    <property type="nucleotide sequence ID" value="NZ_JBHTHU010000002.1"/>
</dbReference>
<organism evidence="2 3">
    <name type="scientific">Mucilaginibacter calamicampi</name>
    <dbReference type="NCBI Taxonomy" id="1302352"/>
    <lineage>
        <taxon>Bacteria</taxon>
        <taxon>Pseudomonadati</taxon>
        <taxon>Bacteroidota</taxon>
        <taxon>Sphingobacteriia</taxon>
        <taxon>Sphingobacteriales</taxon>
        <taxon>Sphingobacteriaceae</taxon>
        <taxon>Mucilaginibacter</taxon>
    </lineage>
</organism>
<evidence type="ECO:0000256" key="1">
    <source>
        <dbReference type="SAM" id="SignalP"/>
    </source>
</evidence>
<keyword evidence="1" id="KW-0732">Signal</keyword>
<feature type="chain" id="PRO_5045929084" description="LTXXQ motif family protein" evidence="1">
    <location>
        <begin position="21"/>
        <end position="126"/>
    </location>
</feature>
<protein>
    <recommendedName>
        <fullName evidence="4">LTXXQ motif family protein</fullName>
    </recommendedName>
</protein>
<evidence type="ECO:0000313" key="3">
    <source>
        <dbReference type="Proteomes" id="UP001596958"/>
    </source>
</evidence>
<evidence type="ECO:0000313" key="2">
    <source>
        <dbReference type="EMBL" id="MFD0749456.1"/>
    </source>
</evidence>
<feature type="signal peptide" evidence="1">
    <location>
        <begin position="1"/>
        <end position="20"/>
    </location>
</feature>
<proteinExistence type="predicted"/>
<reference evidence="3" key="1">
    <citation type="journal article" date="2019" name="Int. J. Syst. Evol. Microbiol.">
        <title>The Global Catalogue of Microorganisms (GCM) 10K type strain sequencing project: providing services to taxonomists for standard genome sequencing and annotation.</title>
        <authorList>
            <consortium name="The Broad Institute Genomics Platform"/>
            <consortium name="The Broad Institute Genome Sequencing Center for Infectious Disease"/>
            <person name="Wu L."/>
            <person name="Ma J."/>
        </authorList>
    </citation>
    <scope>NUCLEOTIDE SEQUENCE [LARGE SCALE GENOMIC DNA]</scope>
    <source>
        <strain evidence="3">CCUG 63418</strain>
    </source>
</reference>
<dbReference type="EMBL" id="JBHTHU010000002">
    <property type="protein sequence ID" value="MFD0749456.1"/>
    <property type="molecule type" value="Genomic_DNA"/>
</dbReference>
<gene>
    <name evidence="2" type="ORF">ACFQZS_04835</name>
</gene>